<keyword evidence="1" id="KW-0812">Transmembrane</keyword>
<protein>
    <submittedName>
        <fullName evidence="2">(pine wood nematode) hypothetical protein</fullName>
    </submittedName>
</protein>
<evidence type="ECO:0000313" key="3">
    <source>
        <dbReference type="EMBL" id="CAG9090117.1"/>
    </source>
</evidence>
<organism evidence="4 6">
    <name type="scientific">Bursaphelenchus xylophilus</name>
    <name type="common">Pinewood nematode worm</name>
    <name type="synonym">Aphelenchoides xylophilus</name>
    <dbReference type="NCBI Taxonomy" id="6326"/>
    <lineage>
        <taxon>Eukaryota</taxon>
        <taxon>Metazoa</taxon>
        <taxon>Ecdysozoa</taxon>
        <taxon>Nematoda</taxon>
        <taxon>Chromadorea</taxon>
        <taxon>Rhabditida</taxon>
        <taxon>Tylenchina</taxon>
        <taxon>Tylenchomorpha</taxon>
        <taxon>Aphelenchoidea</taxon>
        <taxon>Aphelenchoididae</taxon>
        <taxon>Bursaphelenchus</taxon>
    </lineage>
</organism>
<evidence type="ECO:0000256" key="1">
    <source>
        <dbReference type="SAM" id="Phobius"/>
    </source>
</evidence>
<dbReference type="Proteomes" id="UP000095284">
    <property type="component" value="Unplaced"/>
</dbReference>
<sequence>MYQKNAFHRIPLTSFTESELKKLDVKERGKSIEIWPSFQFRDDANGLDVIKSRRQLYYVASELNSSLSWRWWGSFLHTISLPKIGAYVSQELGFEGFVKELFRHSDVELLVGKFENYHQFLGLYFYILTCIFALLNLHLIDNKLFLIPCTRLVICIYGVGDKIPFDPQIPGLLQENAFFVVWSIFVGTLQCALDIWDAIFRWSQRQENQIYRSILNIGYTVFMTASILHIIALLSYVVLPKSHQLHPTYLLMLTADSLRIIMLYIQHSCRVYSEQNPTFALPQWAPKLGLICANFFEIIFISTAIQHGMFVRDRLFAITLVPYNVENIKRFFALIWDIV</sequence>
<evidence type="ECO:0000313" key="2">
    <source>
        <dbReference type="EMBL" id="CAD5212260.1"/>
    </source>
</evidence>
<reference evidence="3" key="2">
    <citation type="submission" date="2020-08" db="EMBL/GenBank/DDBJ databases">
        <authorList>
            <person name="Kikuchi T."/>
        </authorList>
    </citation>
    <scope>NUCLEOTIDE SEQUENCE</scope>
    <source>
        <strain evidence="2">Ka4C1</strain>
    </source>
</reference>
<keyword evidence="5" id="KW-1185">Reference proteome</keyword>
<accession>A0A1I7S1Y6</accession>
<proteinExistence type="predicted"/>
<dbReference type="WBParaSite" id="BXY_0701400.1">
    <property type="protein sequence ID" value="BXY_0701400.1"/>
    <property type="gene ID" value="BXY_0701400"/>
</dbReference>
<dbReference type="AlphaFoldDB" id="A0A1I7S1Y6"/>
<feature type="transmembrane region" description="Helical" evidence="1">
    <location>
        <begin position="245"/>
        <end position="265"/>
    </location>
</feature>
<dbReference type="EMBL" id="CAJFDI010000001">
    <property type="protein sequence ID" value="CAD5212260.1"/>
    <property type="molecule type" value="Genomic_DNA"/>
</dbReference>
<evidence type="ECO:0000313" key="6">
    <source>
        <dbReference type="WBParaSite" id="BXY_0701400.1"/>
    </source>
</evidence>
<gene>
    <name evidence="2" type="ORF">BXYJ_LOCUS2831</name>
</gene>
<keyword evidence="1" id="KW-0472">Membrane</keyword>
<feature type="transmembrane region" description="Helical" evidence="1">
    <location>
        <begin position="123"/>
        <end position="140"/>
    </location>
</feature>
<feature type="transmembrane region" description="Helical" evidence="1">
    <location>
        <begin position="217"/>
        <end position="239"/>
    </location>
</feature>
<keyword evidence="1" id="KW-1133">Transmembrane helix</keyword>
<dbReference type="OrthoDB" id="5861089at2759"/>
<evidence type="ECO:0000313" key="4">
    <source>
        <dbReference type="Proteomes" id="UP000095284"/>
    </source>
</evidence>
<dbReference type="EMBL" id="CAJFCV020000001">
    <property type="protein sequence ID" value="CAG9090117.1"/>
    <property type="molecule type" value="Genomic_DNA"/>
</dbReference>
<feature type="transmembrane region" description="Helical" evidence="1">
    <location>
        <begin position="177"/>
        <end position="196"/>
    </location>
</feature>
<name>A0A1I7S1Y6_BURXY</name>
<reference evidence="6" key="1">
    <citation type="submission" date="2016-11" db="UniProtKB">
        <authorList>
            <consortium name="WormBaseParasite"/>
        </authorList>
    </citation>
    <scope>IDENTIFICATION</scope>
</reference>
<evidence type="ECO:0000313" key="5">
    <source>
        <dbReference type="Proteomes" id="UP000659654"/>
    </source>
</evidence>
<dbReference type="Proteomes" id="UP000582659">
    <property type="component" value="Unassembled WGS sequence"/>
</dbReference>
<dbReference type="Proteomes" id="UP000659654">
    <property type="component" value="Unassembled WGS sequence"/>
</dbReference>